<dbReference type="Proteomes" id="UP000005408">
    <property type="component" value="Unassembled WGS sequence"/>
</dbReference>
<dbReference type="InterPro" id="IPR008979">
    <property type="entry name" value="Galactose-bd-like_sf"/>
</dbReference>
<protein>
    <recommendedName>
        <fullName evidence="4">Scavenger receptor class F member 2</fullName>
    </recommendedName>
</protein>
<dbReference type="GO" id="GO:0005044">
    <property type="term" value="F:scavenger receptor activity"/>
    <property type="evidence" value="ECO:0007669"/>
    <property type="project" value="InterPro"/>
</dbReference>
<dbReference type="EnsemblMetazoa" id="G7460.1">
    <property type="protein sequence ID" value="G7460.1:cds"/>
    <property type="gene ID" value="G7460"/>
</dbReference>
<keyword evidence="3" id="KW-1185">Reference proteome</keyword>
<dbReference type="SUPFAM" id="SSF49785">
    <property type="entry name" value="Galactose-binding domain-like"/>
    <property type="match status" value="1"/>
</dbReference>
<dbReference type="Gene3D" id="2.60.120.260">
    <property type="entry name" value="Galactose-binding domain-like"/>
    <property type="match status" value="1"/>
</dbReference>
<dbReference type="PANTHER" id="PTHR24043:SF8">
    <property type="entry name" value="EGF-LIKE DOMAIN-CONTAINING PROTEIN"/>
    <property type="match status" value="1"/>
</dbReference>
<dbReference type="PANTHER" id="PTHR24043">
    <property type="entry name" value="SCAVENGER RECEPTOR CLASS F"/>
    <property type="match status" value="1"/>
</dbReference>
<dbReference type="AlphaFoldDB" id="A0A8W8NV84"/>
<name>A0A8W8NV84_MAGGI</name>
<evidence type="ECO:0000256" key="1">
    <source>
        <dbReference type="ARBA" id="ARBA00022536"/>
    </source>
</evidence>
<dbReference type="Gene3D" id="2.170.300.10">
    <property type="entry name" value="Tie2 ligand-binding domain superfamily"/>
    <property type="match status" value="1"/>
</dbReference>
<proteinExistence type="predicted"/>
<evidence type="ECO:0000313" key="3">
    <source>
        <dbReference type="Proteomes" id="UP000005408"/>
    </source>
</evidence>
<keyword evidence="1" id="KW-0245">EGF-like domain</keyword>
<accession>A0A8W8NV84</accession>
<evidence type="ECO:0000313" key="2">
    <source>
        <dbReference type="EnsemblMetazoa" id="G7460.1:cds"/>
    </source>
</evidence>
<organism evidence="2 3">
    <name type="scientific">Magallana gigas</name>
    <name type="common">Pacific oyster</name>
    <name type="synonym">Crassostrea gigas</name>
    <dbReference type="NCBI Taxonomy" id="29159"/>
    <lineage>
        <taxon>Eukaryota</taxon>
        <taxon>Metazoa</taxon>
        <taxon>Spiralia</taxon>
        <taxon>Lophotrochozoa</taxon>
        <taxon>Mollusca</taxon>
        <taxon>Bivalvia</taxon>
        <taxon>Autobranchia</taxon>
        <taxon>Pteriomorphia</taxon>
        <taxon>Ostreida</taxon>
        <taxon>Ostreoidea</taxon>
        <taxon>Ostreidae</taxon>
        <taxon>Magallana</taxon>
    </lineage>
</organism>
<sequence length="243" mass="27452">MDYNTCLLIYLAGFSVSLSYDDLSYNKVSTQSHTYSGTYMYYSAMDAVDRNIATCMRTKDIGVNSPDRTVWWKVDLGGVYNIYSINILFKNYDGRESRQRELCEVIVYGCKRSGMYGDNCDKYCPTNCKDHKCHIHNGTCYACQPGWMGTTCNTKCRDGMYGFNCSHQCSSHCRDRSVCSHVTGQCDRGCDAGWTGLFCYNECINGTYDCVNNCSGHCQNNYSCNKQTGHCDTGCNLGYTNNY</sequence>
<dbReference type="InterPro" id="IPR042635">
    <property type="entry name" value="MEGF10/SREC1/2-like"/>
</dbReference>
<evidence type="ECO:0008006" key="4">
    <source>
        <dbReference type="Google" id="ProtNLM"/>
    </source>
</evidence>
<reference evidence="2" key="1">
    <citation type="submission" date="2022-08" db="UniProtKB">
        <authorList>
            <consortium name="EnsemblMetazoa"/>
        </authorList>
    </citation>
    <scope>IDENTIFICATION</scope>
    <source>
        <strain evidence="2">05x7-T-G4-1.051#20</strain>
    </source>
</reference>